<dbReference type="AlphaFoldDB" id="A0A1Y2KB84"/>
<dbReference type="Proteomes" id="UP000194003">
    <property type="component" value="Unassembled WGS sequence"/>
</dbReference>
<evidence type="ECO:0000313" key="1">
    <source>
        <dbReference type="EMBL" id="OSM07184.1"/>
    </source>
</evidence>
<evidence type="ECO:0000313" key="2">
    <source>
        <dbReference type="Proteomes" id="UP000194003"/>
    </source>
</evidence>
<organism evidence="1 2">
    <name type="scientific">Magnetofaba australis IT-1</name>
    <dbReference type="NCBI Taxonomy" id="1434232"/>
    <lineage>
        <taxon>Bacteria</taxon>
        <taxon>Pseudomonadati</taxon>
        <taxon>Pseudomonadota</taxon>
        <taxon>Magnetococcia</taxon>
        <taxon>Magnetococcales</taxon>
        <taxon>Magnetococcaceae</taxon>
        <taxon>Magnetofaba</taxon>
    </lineage>
</organism>
<name>A0A1Y2KB84_9PROT</name>
<protein>
    <submittedName>
        <fullName evidence="1">Uncharacterized protein</fullName>
    </submittedName>
</protein>
<accession>A0A1Y2KB84</accession>
<comment type="caution">
    <text evidence="1">The sequence shown here is derived from an EMBL/GenBank/DDBJ whole genome shotgun (WGS) entry which is preliminary data.</text>
</comment>
<gene>
    <name evidence="1" type="ORF">MAIT1_03893</name>
</gene>
<proteinExistence type="predicted"/>
<sequence>MPEPKERFLVLLAKESATDPKWAAKWVRDTAHSFSHERRVPEGRIYHPIGLFPKRLQQRVALLLSDVDPFLAIGMLSGLLGYRRFIKRSGMDCLDPDPDYRVVAQDLYRLMRQESDFHVDDKITVLTCLLQNGFPDQDYWPQLIDALGEALLLVMIQNRNIYREALRQMAFFTPMEHRYYEIIFDKIKSLFFCESVESDLREVYVRVCFMRDCIDMCVSESDGSRDGISIAKRNPSCVANADHPLHVLAHEAYWRYVKQLETANLKYAMNALERGMGSESQILATEATQYFINRFPALIQQDVEQAGWALYGVAESLNRCGAGRRTGDKYGFNDRCRDQAFGALIGLLKEKSAKAAQTALSGFRHWSD</sequence>
<dbReference type="RefSeq" id="WP_085441138.1">
    <property type="nucleotide sequence ID" value="NZ_LVJN01000015.1"/>
</dbReference>
<dbReference type="EMBL" id="LVJN01000015">
    <property type="protein sequence ID" value="OSM07184.1"/>
    <property type="molecule type" value="Genomic_DNA"/>
</dbReference>
<reference evidence="1 2" key="1">
    <citation type="journal article" date="2016" name="BMC Genomics">
        <title>Combined genomic and structural analyses of a cultured magnetotactic bacterium reveals its niche adaptation to a dynamic environment.</title>
        <authorList>
            <person name="Araujo A.C."/>
            <person name="Morillo V."/>
            <person name="Cypriano J."/>
            <person name="Teixeira L.C."/>
            <person name="Leao P."/>
            <person name="Lyra S."/>
            <person name="Almeida L.G."/>
            <person name="Bazylinski D.A."/>
            <person name="Vasconcellos A.T."/>
            <person name="Abreu F."/>
            <person name="Lins U."/>
        </authorList>
    </citation>
    <scope>NUCLEOTIDE SEQUENCE [LARGE SCALE GENOMIC DNA]</scope>
    <source>
        <strain evidence="1 2">IT-1</strain>
    </source>
</reference>
<keyword evidence="2" id="KW-1185">Reference proteome</keyword>